<name>A0A4Z0GTY9_9BACI</name>
<dbReference type="EMBL" id="SRJC01000008">
    <property type="protein sequence ID" value="TGB01050.1"/>
    <property type="molecule type" value="Genomic_DNA"/>
</dbReference>
<accession>A0A4Z0GTY9</accession>
<keyword evidence="2" id="KW-0472">Membrane</keyword>
<keyword evidence="5" id="KW-1185">Reference proteome</keyword>
<dbReference type="STRING" id="192814.GCA_900166575_00190"/>
<feature type="region of interest" description="Disordered" evidence="1">
    <location>
        <begin position="67"/>
        <end position="94"/>
    </location>
</feature>
<evidence type="ECO:0000256" key="1">
    <source>
        <dbReference type="SAM" id="MobiDB-lite"/>
    </source>
</evidence>
<sequence>MKPNIGIANAMVRITAGFSMLTFLTIRAAKRRDASIHPIWIVLSSMKIAEGIVRYCPMKAAYEELATETDGKEEGWGQEYDYDPDEDKDACRHL</sequence>
<keyword evidence="2" id="KW-0812">Transmembrane</keyword>
<feature type="domain" description="Inner membrane protein YgaP-like transmembrane" evidence="3">
    <location>
        <begin position="1"/>
        <end position="61"/>
    </location>
</feature>
<dbReference type="InterPro" id="IPR021309">
    <property type="entry name" value="YgaP-like_TM"/>
</dbReference>
<dbReference type="Proteomes" id="UP000297982">
    <property type="component" value="Unassembled WGS sequence"/>
</dbReference>
<dbReference type="RefSeq" id="WP_079478658.1">
    <property type="nucleotide sequence ID" value="NZ_FVYZ01000004.1"/>
</dbReference>
<gene>
    <name evidence="4" type="ORF">E4663_18030</name>
</gene>
<reference evidence="4 5" key="1">
    <citation type="journal article" date="2003" name="Int. J. Syst. Evol. Microbiol.">
        <title>Halobacillus salinus sp. nov., isolated from a salt lake on the coast of the East Sea in Korea.</title>
        <authorList>
            <person name="Yoon J.H."/>
            <person name="Kang K.H."/>
            <person name="Park Y.H."/>
        </authorList>
    </citation>
    <scope>NUCLEOTIDE SEQUENCE [LARGE SCALE GENOMIC DNA]</scope>
    <source>
        <strain evidence="4 5">HSL-3</strain>
    </source>
</reference>
<proteinExistence type="predicted"/>
<dbReference type="Pfam" id="PF11127">
    <property type="entry name" value="YgaP-like_TM"/>
    <property type="match status" value="1"/>
</dbReference>
<evidence type="ECO:0000313" key="4">
    <source>
        <dbReference type="EMBL" id="TGB01050.1"/>
    </source>
</evidence>
<dbReference type="OrthoDB" id="5405951at2"/>
<keyword evidence="2" id="KW-1133">Transmembrane helix</keyword>
<evidence type="ECO:0000256" key="2">
    <source>
        <dbReference type="SAM" id="Phobius"/>
    </source>
</evidence>
<organism evidence="4 5">
    <name type="scientific">Halobacillus salinus</name>
    <dbReference type="NCBI Taxonomy" id="192814"/>
    <lineage>
        <taxon>Bacteria</taxon>
        <taxon>Bacillati</taxon>
        <taxon>Bacillota</taxon>
        <taxon>Bacilli</taxon>
        <taxon>Bacillales</taxon>
        <taxon>Bacillaceae</taxon>
        <taxon>Halobacillus</taxon>
    </lineage>
</organism>
<evidence type="ECO:0000259" key="3">
    <source>
        <dbReference type="Pfam" id="PF11127"/>
    </source>
</evidence>
<dbReference type="AlphaFoldDB" id="A0A4Z0GTY9"/>
<protein>
    <submittedName>
        <fullName evidence="4">DUF2892 domain-containing protein</fullName>
    </submittedName>
</protein>
<evidence type="ECO:0000313" key="5">
    <source>
        <dbReference type="Proteomes" id="UP000297982"/>
    </source>
</evidence>
<feature type="transmembrane region" description="Helical" evidence="2">
    <location>
        <begin position="6"/>
        <end position="26"/>
    </location>
</feature>
<comment type="caution">
    <text evidence="4">The sequence shown here is derived from an EMBL/GenBank/DDBJ whole genome shotgun (WGS) entry which is preliminary data.</text>
</comment>